<dbReference type="SMART" id="SM00245">
    <property type="entry name" value="TSPc"/>
    <property type="match status" value="1"/>
</dbReference>
<dbReference type="NCBIfam" id="TIGR00225">
    <property type="entry name" value="prc"/>
    <property type="match status" value="1"/>
</dbReference>
<dbReference type="Proteomes" id="UP000054172">
    <property type="component" value="Unassembled WGS sequence"/>
</dbReference>
<dbReference type="CDD" id="cd06782">
    <property type="entry name" value="cpPDZ_CPP-like"/>
    <property type="match status" value="1"/>
</dbReference>
<keyword evidence="3 5" id="KW-0378">Hydrolase</keyword>
<organism evidence="7 8">
    <name type="scientific">Candidatus [Bacteroides] periocalifornicus</name>
    <dbReference type="NCBI Taxonomy" id="1702214"/>
    <lineage>
        <taxon>Bacteria</taxon>
        <taxon>Pseudomonadati</taxon>
        <taxon>Bacteroidota</taxon>
    </lineage>
</organism>
<evidence type="ECO:0000256" key="5">
    <source>
        <dbReference type="RuleBase" id="RU004404"/>
    </source>
</evidence>
<dbReference type="GO" id="GO:0008236">
    <property type="term" value="F:serine-type peptidase activity"/>
    <property type="evidence" value="ECO:0007669"/>
    <property type="project" value="UniProtKB-KW"/>
</dbReference>
<dbReference type="InterPro" id="IPR005151">
    <property type="entry name" value="Tail-specific_protease"/>
</dbReference>
<evidence type="ECO:0000256" key="4">
    <source>
        <dbReference type="ARBA" id="ARBA00022825"/>
    </source>
</evidence>
<dbReference type="Gene3D" id="2.30.42.10">
    <property type="match status" value="1"/>
</dbReference>
<dbReference type="GO" id="GO:0007165">
    <property type="term" value="P:signal transduction"/>
    <property type="evidence" value="ECO:0007669"/>
    <property type="project" value="TreeGrafter"/>
</dbReference>
<proteinExistence type="inferred from homology"/>
<dbReference type="GO" id="GO:0030288">
    <property type="term" value="C:outer membrane-bounded periplasmic space"/>
    <property type="evidence" value="ECO:0007669"/>
    <property type="project" value="TreeGrafter"/>
</dbReference>
<sequence length="561" mass="61717">MVKRIWWRRLALVMVAAGLLFGLYTGYTKFQLTEGMETIFTVFRDAVLLNVDEPDPEKLTNNAVWGILRQLDPYAAYIPEEGREQFQTLTTGDYGGIGALVQQADKYARVAELYEGAPAAKAGLFVGDTLVSIDGQTTRGLTITEVSNRLKGVAGSTIALRVRRPYRADTLTIKFKRDRVHLPAVGFSHRFADGVGYVSLTTFTHGCALAVEEALVNLEKKGPLTGVVLDLRGNGGGLLEEAIQLVGFFIPSGDTVVMVKGRVGKDEVALSRGEGRFASLPLVVLVDRESASSSEVVAGSLQDMDRAAIVGERTFGKGLVQTTRALPYGGILKLTTAKYYTPSGRCIQALDYAHRDKNGAVGEIPDSLITRYQTRHGRYVYDGGGVWPDLEADGGNQSLFVANLYAQLGFFEYATLYRSKHPSIPPVAEFKASPGDIADFRQFLIQKGYPAKSSMLRLTKQLRDMAKGEDQYELLQGYLDSADRAIERSFSEYFDKNLPLITTLLEEEIASRYYYADGRAAKALARDSVLHQGLHLLQDSAQMRRLLREISPADPRGKKVG</sequence>
<dbReference type="InterPro" id="IPR029045">
    <property type="entry name" value="ClpP/crotonase-like_dom_sf"/>
</dbReference>
<feature type="domain" description="PDZ" evidence="6">
    <location>
        <begin position="86"/>
        <end position="165"/>
    </location>
</feature>
<dbReference type="Gene3D" id="3.30.750.44">
    <property type="match status" value="1"/>
</dbReference>
<gene>
    <name evidence="7" type="ORF">AL399_00675</name>
</gene>
<comment type="similarity">
    <text evidence="1 5">Belongs to the peptidase S41A family.</text>
</comment>
<dbReference type="SUPFAM" id="SSF50156">
    <property type="entry name" value="PDZ domain-like"/>
    <property type="match status" value="1"/>
</dbReference>
<comment type="caution">
    <text evidence="7">The sequence shown here is derived from an EMBL/GenBank/DDBJ whole genome shotgun (WGS) entry which is preliminary data.</text>
</comment>
<keyword evidence="2 5" id="KW-0645">Protease</keyword>
<protein>
    <recommendedName>
        <fullName evidence="6">PDZ domain-containing protein</fullName>
    </recommendedName>
</protein>
<dbReference type="SUPFAM" id="SSF52096">
    <property type="entry name" value="ClpP/crotonase"/>
    <property type="match status" value="1"/>
</dbReference>
<keyword evidence="4 5" id="KW-0720">Serine protease</keyword>
<dbReference type="InterPro" id="IPR041489">
    <property type="entry name" value="PDZ_6"/>
</dbReference>
<dbReference type="Pfam" id="PF17820">
    <property type="entry name" value="PDZ_6"/>
    <property type="match status" value="1"/>
</dbReference>
<dbReference type="PANTHER" id="PTHR32060">
    <property type="entry name" value="TAIL-SPECIFIC PROTEASE"/>
    <property type="match status" value="1"/>
</dbReference>
<dbReference type="CDD" id="cd07560">
    <property type="entry name" value="Peptidase_S41_CPP"/>
    <property type="match status" value="1"/>
</dbReference>
<dbReference type="InterPro" id="IPR036034">
    <property type="entry name" value="PDZ_sf"/>
</dbReference>
<dbReference type="GO" id="GO:0006508">
    <property type="term" value="P:proteolysis"/>
    <property type="evidence" value="ECO:0007669"/>
    <property type="project" value="UniProtKB-KW"/>
</dbReference>
<evidence type="ECO:0000259" key="6">
    <source>
        <dbReference type="PROSITE" id="PS50106"/>
    </source>
</evidence>
<dbReference type="InterPro" id="IPR004447">
    <property type="entry name" value="Peptidase_S41A"/>
</dbReference>
<dbReference type="Gene3D" id="3.90.226.10">
    <property type="entry name" value="2-enoyl-CoA Hydratase, Chain A, domain 1"/>
    <property type="match status" value="1"/>
</dbReference>
<evidence type="ECO:0000256" key="3">
    <source>
        <dbReference type="ARBA" id="ARBA00022801"/>
    </source>
</evidence>
<dbReference type="InterPro" id="IPR001478">
    <property type="entry name" value="PDZ"/>
</dbReference>
<evidence type="ECO:0000256" key="1">
    <source>
        <dbReference type="ARBA" id="ARBA00009179"/>
    </source>
</evidence>
<dbReference type="Pfam" id="PF03572">
    <property type="entry name" value="Peptidase_S41"/>
    <property type="match status" value="1"/>
</dbReference>
<evidence type="ECO:0000313" key="7">
    <source>
        <dbReference type="EMBL" id="KQM09595.1"/>
    </source>
</evidence>
<dbReference type="PATRIC" id="fig|1702214.3.peg.776"/>
<accession>A0A0Q4B9E0</accession>
<keyword evidence="8" id="KW-1185">Reference proteome</keyword>
<dbReference type="AlphaFoldDB" id="A0A0Q4B9E0"/>
<reference evidence="7" key="1">
    <citation type="submission" date="2015-08" db="EMBL/GenBank/DDBJ databases">
        <title>Candidatus Bacteriodes Periocalifornicus.</title>
        <authorList>
            <person name="McLean J.S."/>
            <person name="Kelley S."/>
        </authorList>
    </citation>
    <scope>NUCLEOTIDE SEQUENCE [LARGE SCALE GENOMIC DNA]</scope>
    <source>
        <strain evidence="7">12B</strain>
    </source>
</reference>
<dbReference type="PROSITE" id="PS50106">
    <property type="entry name" value="PDZ"/>
    <property type="match status" value="1"/>
</dbReference>
<evidence type="ECO:0000256" key="2">
    <source>
        <dbReference type="ARBA" id="ARBA00022670"/>
    </source>
</evidence>
<evidence type="ECO:0000313" key="8">
    <source>
        <dbReference type="Proteomes" id="UP000054172"/>
    </source>
</evidence>
<name>A0A0Q4B9E0_9BACT</name>
<dbReference type="GO" id="GO:0004175">
    <property type="term" value="F:endopeptidase activity"/>
    <property type="evidence" value="ECO:0007669"/>
    <property type="project" value="TreeGrafter"/>
</dbReference>
<dbReference type="SMART" id="SM00228">
    <property type="entry name" value="PDZ"/>
    <property type="match status" value="1"/>
</dbReference>
<dbReference type="EMBL" id="LIIK01000002">
    <property type="protein sequence ID" value="KQM09595.1"/>
    <property type="molecule type" value="Genomic_DNA"/>
</dbReference>
<dbReference type="PANTHER" id="PTHR32060:SF30">
    <property type="entry name" value="CARBOXY-TERMINAL PROCESSING PROTEASE CTPA"/>
    <property type="match status" value="1"/>
</dbReference>
<dbReference type="STRING" id="1702214.AL399_00675"/>